<keyword evidence="3" id="KW-0418">Kinase</keyword>
<dbReference type="GO" id="GO:0000155">
    <property type="term" value="F:phosphorelay sensor kinase activity"/>
    <property type="evidence" value="ECO:0007669"/>
    <property type="project" value="InterPro"/>
</dbReference>
<dbReference type="PANTHER" id="PTHR34220:SF7">
    <property type="entry name" value="SENSOR HISTIDINE KINASE YPDA"/>
    <property type="match status" value="1"/>
</dbReference>
<accession>A0AAX1N2C6</accession>
<feature type="transmembrane region" description="Helical" evidence="1">
    <location>
        <begin position="18"/>
        <end position="36"/>
    </location>
</feature>
<organism evidence="3 4">
    <name type="scientific">Flammeovirga yaeyamensis</name>
    <dbReference type="NCBI Taxonomy" id="367791"/>
    <lineage>
        <taxon>Bacteria</taxon>
        <taxon>Pseudomonadati</taxon>
        <taxon>Bacteroidota</taxon>
        <taxon>Cytophagia</taxon>
        <taxon>Cytophagales</taxon>
        <taxon>Flammeovirgaceae</taxon>
        <taxon>Flammeovirga</taxon>
    </lineage>
</organism>
<evidence type="ECO:0000313" key="4">
    <source>
        <dbReference type="Proteomes" id="UP000678679"/>
    </source>
</evidence>
<proteinExistence type="predicted"/>
<keyword evidence="1" id="KW-0472">Membrane</keyword>
<keyword evidence="1" id="KW-1133">Transmembrane helix</keyword>
<evidence type="ECO:0000259" key="2">
    <source>
        <dbReference type="Pfam" id="PF06580"/>
    </source>
</evidence>
<evidence type="ECO:0000313" key="3">
    <source>
        <dbReference type="EMBL" id="QWG01636.1"/>
    </source>
</evidence>
<dbReference type="InterPro" id="IPR050640">
    <property type="entry name" value="Bact_2-comp_sensor_kinase"/>
</dbReference>
<keyword evidence="1" id="KW-0812">Transmembrane</keyword>
<name>A0AAX1N2C6_9BACT</name>
<dbReference type="SUPFAM" id="SSF55874">
    <property type="entry name" value="ATPase domain of HSP90 chaperone/DNA topoisomerase II/histidine kinase"/>
    <property type="match status" value="1"/>
</dbReference>
<dbReference type="KEGG" id="fya:KMW28_18590"/>
<dbReference type="Pfam" id="PF06580">
    <property type="entry name" value="His_kinase"/>
    <property type="match status" value="1"/>
</dbReference>
<dbReference type="Gene3D" id="3.30.565.10">
    <property type="entry name" value="Histidine kinase-like ATPase, C-terminal domain"/>
    <property type="match status" value="1"/>
</dbReference>
<dbReference type="Proteomes" id="UP000678679">
    <property type="component" value="Chromosome 1"/>
</dbReference>
<keyword evidence="4" id="KW-1185">Reference proteome</keyword>
<dbReference type="AlphaFoldDB" id="A0AAX1N2C6"/>
<dbReference type="EMBL" id="CP076132">
    <property type="protein sequence ID" value="QWG01636.1"/>
    <property type="molecule type" value="Genomic_DNA"/>
</dbReference>
<protein>
    <submittedName>
        <fullName evidence="3">Histidine kinase</fullName>
    </submittedName>
</protein>
<dbReference type="PANTHER" id="PTHR34220">
    <property type="entry name" value="SENSOR HISTIDINE KINASE YPDA"/>
    <property type="match status" value="1"/>
</dbReference>
<keyword evidence="3" id="KW-0808">Transferase</keyword>
<dbReference type="InterPro" id="IPR010559">
    <property type="entry name" value="Sig_transdc_His_kin_internal"/>
</dbReference>
<feature type="domain" description="Signal transduction histidine kinase internal region" evidence="2">
    <location>
        <begin position="167"/>
        <end position="244"/>
    </location>
</feature>
<dbReference type="RefSeq" id="WP_169666747.1">
    <property type="nucleotide sequence ID" value="NZ_CP076132.1"/>
</dbReference>
<dbReference type="InterPro" id="IPR036890">
    <property type="entry name" value="HATPase_C_sf"/>
</dbReference>
<dbReference type="GO" id="GO:0016020">
    <property type="term" value="C:membrane"/>
    <property type="evidence" value="ECO:0007669"/>
    <property type="project" value="InterPro"/>
</dbReference>
<evidence type="ECO:0000256" key="1">
    <source>
        <dbReference type="SAM" id="Phobius"/>
    </source>
</evidence>
<feature type="transmembrane region" description="Helical" evidence="1">
    <location>
        <begin position="48"/>
        <end position="69"/>
    </location>
</feature>
<gene>
    <name evidence="3" type="ORF">KMW28_18590</name>
</gene>
<feature type="transmembrane region" description="Helical" evidence="1">
    <location>
        <begin position="81"/>
        <end position="110"/>
    </location>
</feature>
<sequence>MDSNSKELNLLFNARREFWITNTIGWVILYAINVTFQTQYFTCNFEAIFYSIVIAGTGFMISLFLRYFYSKIIIQNTPILITILKGIAVLMIISFLKTIIDLCFFIVFEFEELNYLEGEFEVLPYMFSMLMVLSIWSLIYFNYKYFENQKKIETDKLKLSLELKQLELSNLKDQLSPHFLFNAINNIRSLILIDAESARESLVHVSELLRYILNYQNKTLVHLEEEIEIVKSYIQLNQLHFGDKVEFILKVNDRLLDIEIPPLSIQLLLENAIKHGDINKGSSIEVHVFDKNNEVFIYVKNQGSLRGSPGNGIGLRNLEQRLISELNNSADFKIFEKDHSVTAQITIKPN</sequence>
<reference evidence="3 4" key="1">
    <citation type="submission" date="2021-05" db="EMBL/GenBank/DDBJ databases">
        <title>Comparative genomic studies on the polysaccharide-degrading batcterial strains of the Flammeovirga genus.</title>
        <authorList>
            <person name="Zewei F."/>
            <person name="Zheng Z."/>
            <person name="Yu L."/>
            <person name="Ruyue G."/>
            <person name="Yanhong M."/>
            <person name="Yuanyuan C."/>
            <person name="Jingyan G."/>
            <person name="Wenjun H."/>
        </authorList>
    </citation>
    <scope>NUCLEOTIDE SEQUENCE [LARGE SCALE GENOMIC DNA]</scope>
    <source>
        <strain evidence="3 4">NBRC:100898</strain>
    </source>
</reference>
<feature type="transmembrane region" description="Helical" evidence="1">
    <location>
        <begin position="122"/>
        <end position="141"/>
    </location>
</feature>